<evidence type="ECO:0000256" key="1">
    <source>
        <dbReference type="ARBA" id="ARBA00004251"/>
    </source>
</evidence>
<dbReference type="GO" id="GO:0009897">
    <property type="term" value="C:external side of plasma membrane"/>
    <property type="evidence" value="ECO:0007669"/>
    <property type="project" value="TreeGrafter"/>
</dbReference>
<keyword evidence="7" id="KW-1015">Disulfide bond</keyword>
<protein>
    <recommendedName>
        <fullName evidence="13">Immunoglobulin V-set domain-containing protein</fullName>
    </recommendedName>
</protein>
<evidence type="ECO:0000256" key="7">
    <source>
        <dbReference type="ARBA" id="ARBA00023157"/>
    </source>
</evidence>
<dbReference type="InterPro" id="IPR036179">
    <property type="entry name" value="Ig-like_dom_sf"/>
</dbReference>
<gene>
    <name evidence="14" type="ORF">DNTS_021571</name>
</gene>
<organism evidence="14 15">
    <name type="scientific">Danionella cerebrum</name>
    <dbReference type="NCBI Taxonomy" id="2873325"/>
    <lineage>
        <taxon>Eukaryota</taxon>
        <taxon>Metazoa</taxon>
        <taxon>Chordata</taxon>
        <taxon>Craniata</taxon>
        <taxon>Vertebrata</taxon>
        <taxon>Euteleostomi</taxon>
        <taxon>Actinopterygii</taxon>
        <taxon>Neopterygii</taxon>
        <taxon>Teleostei</taxon>
        <taxon>Ostariophysi</taxon>
        <taxon>Cypriniformes</taxon>
        <taxon>Danionidae</taxon>
        <taxon>Danioninae</taxon>
        <taxon>Danionella</taxon>
    </lineage>
</organism>
<proteinExistence type="predicted"/>
<evidence type="ECO:0000256" key="2">
    <source>
        <dbReference type="ARBA" id="ARBA00022475"/>
    </source>
</evidence>
<keyword evidence="6 11" id="KW-0472">Membrane</keyword>
<evidence type="ECO:0000256" key="3">
    <source>
        <dbReference type="ARBA" id="ARBA00022692"/>
    </source>
</evidence>
<feature type="domain" description="Immunoglobulin V-set" evidence="13">
    <location>
        <begin position="32"/>
        <end position="111"/>
    </location>
</feature>
<dbReference type="GO" id="GO:0042130">
    <property type="term" value="P:negative regulation of T cell proliferation"/>
    <property type="evidence" value="ECO:0007669"/>
    <property type="project" value="TreeGrafter"/>
</dbReference>
<name>A0A553QXX1_9TELE</name>
<sequence>MNILHLWMFTQALVSSNALSNGCTNIIINATLKSKVFLPCHFNTSLYNNTVTWSHCKEALLRIVSNNRINFDNTREGRLNVFPLVFNEGNFSVLLDDLQAQDAGVYVCEMSTECWRIIIREVPQSTNHFLNPWFYFAAGAGLFTLLFTAVCLLSKCCEENASESSAVGGVLRDGLNPIQGT</sequence>
<evidence type="ECO:0000256" key="9">
    <source>
        <dbReference type="ARBA" id="ARBA00023180"/>
    </source>
</evidence>
<keyword evidence="15" id="KW-1185">Reference proteome</keyword>
<dbReference type="GO" id="GO:0071222">
    <property type="term" value="P:cellular response to lipopolysaccharide"/>
    <property type="evidence" value="ECO:0007669"/>
    <property type="project" value="TreeGrafter"/>
</dbReference>
<dbReference type="GO" id="GO:0042102">
    <property type="term" value="P:positive regulation of T cell proliferation"/>
    <property type="evidence" value="ECO:0007669"/>
    <property type="project" value="TreeGrafter"/>
</dbReference>
<feature type="transmembrane region" description="Helical" evidence="11">
    <location>
        <begin position="133"/>
        <end position="153"/>
    </location>
</feature>
<dbReference type="InterPro" id="IPR013783">
    <property type="entry name" value="Ig-like_fold"/>
</dbReference>
<dbReference type="Gene3D" id="2.60.40.10">
    <property type="entry name" value="Immunoglobulins"/>
    <property type="match status" value="1"/>
</dbReference>
<reference evidence="14 15" key="1">
    <citation type="journal article" date="2019" name="Sci. Data">
        <title>Hybrid genome assembly and annotation of Danionella translucida.</title>
        <authorList>
            <person name="Kadobianskyi M."/>
            <person name="Schulze L."/>
            <person name="Schuelke M."/>
            <person name="Judkewitz B."/>
        </authorList>
    </citation>
    <scope>NUCLEOTIDE SEQUENCE [LARGE SCALE GENOMIC DNA]</scope>
    <source>
        <strain evidence="14 15">Bolton</strain>
    </source>
</reference>
<dbReference type="GO" id="GO:0006955">
    <property type="term" value="P:immune response"/>
    <property type="evidence" value="ECO:0007669"/>
    <property type="project" value="TreeGrafter"/>
</dbReference>
<keyword evidence="5 11" id="KW-1133">Transmembrane helix</keyword>
<evidence type="ECO:0000256" key="6">
    <source>
        <dbReference type="ARBA" id="ARBA00023136"/>
    </source>
</evidence>
<keyword evidence="2" id="KW-1003">Cell membrane</keyword>
<evidence type="ECO:0000256" key="11">
    <source>
        <dbReference type="SAM" id="Phobius"/>
    </source>
</evidence>
<dbReference type="GO" id="GO:0031295">
    <property type="term" value="P:T cell costimulation"/>
    <property type="evidence" value="ECO:0007669"/>
    <property type="project" value="TreeGrafter"/>
</dbReference>
<feature type="chain" id="PRO_5021999318" description="Immunoglobulin V-set domain-containing protein" evidence="12">
    <location>
        <begin position="19"/>
        <end position="181"/>
    </location>
</feature>
<evidence type="ECO:0000313" key="14">
    <source>
        <dbReference type="EMBL" id="TRY94666.1"/>
    </source>
</evidence>
<keyword evidence="8" id="KW-0675">Receptor</keyword>
<accession>A0A553QXX1</accession>
<evidence type="ECO:0000256" key="5">
    <source>
        <dbReference type="ARBA" id="ARBA00022989"/>
    </source>
</evidence>
<evidence type="ECO:0000256" key="4">
    <source>
        <dbReference type="ARBA" id="ARBA00022729"/>
    </source>
</evidence>
<dbReference type="EMBL" id="SRMA01025430">
    <property type="protein sequence ID" value="TRY94666.1"/>
    <property type="molecule type" value="Genomic_DNA"/>
</dbReference>
<keyword evidence="10" id="KW-0393">Immunoglobulin domain</keyword>
<comment type="subcellular location">
    <subcellularLocation>
        <location evidence="1">Cell membrane</location>
        <topology evidence="1">Single-pass type I membrane protein</topology>
    </subcellularLocation>
</comment>
<evidence type="ECO:0000259" key="13">
    <source>
        <dbReference type="Pfam" id="PF07686"/>
    </source>
</evidence>
<dbReference type="PANTHER" id="PTHR25466:SF14">
    <property type="entry name" value="BUTYROPHILIN SUBFAMILY 2 MEMBER A2-LIKE-RELATED"/>
    <property type="match status" value="1"/>
</dbReference>
<dbReference type="GO" id="GO:0007166">
    <property type="term" value="P:cell surface receptor signaling pathway"/>
    <property type="evidence" value="ECO:0007669"/>
    <property type="project" value="TreeGrafter"/>
</dbReference>
<dbReference type="SUPFAM" id="SSF48726">
    <property type="entry name" value="Immunoglobulin"/>
    <property type="match status" value="1"/>
</dbReference>
<dbReference type="OrthoDB" id="8963697at2759"/>
<dbReference type="InterPro" id="IPR013106">
    <property type="entry name" value="Ig_V-set"/>
</dbReference>
<dbReference type="PANTHER" id="PTHR25466">
    <property type="entry name" value="T-LYMPHOCYTE ACTIVATION ANTIGEN"/>
    <property type="match status" value="1"/>
</dbReference>
<evidence type="ECO:0000256" key="12">
    <source>
        <dbReference type="SAM" id="SignalP"/>
    </source>
</evidence>
<dbReference type="Proteomes" id="UP000316079">
    <property type="component" value="Unassembled WGS sequence"/>
</dbReference>
<dbReference type="STRING" id="623744.A0A553QXX1"/>
<evidence type="ECO:0000256" key="8">
    <source>
        <dbReference type="ARBA" id="ARBA00023170"/>
    </source>
</evidence>
<evidence type="ECO:0000256" key="10">
    <source>
        <dbReference type="ARBA" id="ARBA00023319"/>
    </source>
</evidence>
<keyword evidence="9" id="KW-0325">Glycoprotein</keyword>
<dbReference type="AlphaFoldDB" id="A0A553QXX1"/>
<dbReference type="Pfam" id="PF07686">
    <property type="entry name" value="V-set"/>
    <property type="match status" value="1"/>
</dbReference>
<comment type="caution">
    <text evidence="14">The sequence shown here is derived from an EMBL/GenBank/DDBJ whole genome shotgun (WGS) entry which is preliminary data.</text>
</comment>
<dbReference type="InterPro" id="IPR051713">
    <property type="entry name" value="T-cell_Activation_Regulation"/>
</dbReference>
<keyword evidence="4 12" id="KW-0732">Signal</keyword>
<evidence type="ECO:0000313" key="15">
    <source>
        <dbReference type="Proteomes" id="UP000316079"/>
    </source>
</evidence>
<keyword evidence="3 11" id="KW-0812">Transmembrane</keyword>
<feature type="signal peptide" evidence="12">
    <location>
        <begin position="1"/>
        <end position="18"/>
    </location>
</feature>